<evidence type="ECO:0000313" key="2">
    <source>
        <dbReference type="EMBL" id="KAF5338357.1"/>
    </source>
</evidence>
<comment type="caution">
    <text evidence="2">The sequence shown here is derived from an EMBL/GenBank/DDBJ whole genome shotgun (WGS) entry which is preliminary data.</text>
</comment>
<name>A0A8H5CAQ4_9AGAR</name>
<accession>A0A8H5CAQ4</accession>
<evidence type="ECO:0000313" key="3">
    <source>
        <dbReference type="Proteomes" id="UP000541558"/>
    </source>
</evidence>
<dbReference type="AlphaFoldDB" id="A0A8H5CAQ4"/>
<reference evidence="2 3" key="1">
    <citation type="journal article" date="2020" name="ISME J.">
        <title>Uncovering the hidden diversity of litter-decomposition mechanisms in mushroom-forming fungi.</title>
        <authorList>
            <person name="Floudas D."/>
            <person name="Bentzer J."/>
            <person name="Ahren D."/>
            <person name="Johansson T."/>
            <person name="Persson P."/>
            <person name="Tunlid A."/>
        </authorList>
    </citation>
    <scope>NUCLEOTIDE SEQUENCE [LARGE SCALE GENOMIC DNA]</scope>
    <source>
        <strain evidence="2 3">CBS 175.51</strain>
    </source>
</reference>
<keyword evidence="1" id="KW-0472">Membrane</keyword>
<organism evidence="2 3">
    <name type="scientific">Ephemerocybe angulata</name>
    <dbReference type="NCBI Taxonomy" id="980116"/>
    <lineage>
        <taxon>Eukaryota</taxon>
        <taxon>Fungi</taxon>
        <taxon>Dikarya</taxon>
        <taxon>Basidiomycota</taxon>
        <taxon>Agaricomycotina</taxon>
        <taxon>Agaricomycetes</taxon>
        <taxon>Agaricomycetidae</taxon>
        <taxon>Agaricales</taxon>
        <taxon>Agaricineae</taxon>
        <taxon>Psathyrellaceae</taxon>
        <taxon>Ephemerocybe</taxon>
    </lineage>
</organism>
<sequence>MNPSLLQTISSDSALHAFFTKHDDDHNNGFITRLDRSPIAQKRSTFYHSLALNTAILCCLTILAILTIRSNLEAPYPPPMRVAYALTQDILLASASLVLFRSTLLPFFFGECRLRYRYGFRETEIILRRSPRSLNVEKLTTGGSNLQGSKSNGTRLEALSKAATRLVNPQLLYSRPGAILSSDYWTLEYPALLDAYDCVDNGKFSDVDFDFTLWKQKDGLWTACELWRVQEIMTGEQESDVFENLTFPEKC</sequence>
<keyword evidence="1" id="KW-0812">Transmembrane</keyword>
<keyword evidence="3" id="KW-1185">Reference proteome</keyword>
<feature type="transmembrane region" description="Helical" evidence="1">
    <location>
        <begin position="90"/>
        <end position="109"/>
    </location>
</feature>
<protein>
    <submittedName>
        <fullName evidence="2">Uncharacterized protein</fullName>
    </submittedName>
</protein>
<evidence type="ECO:0000256" key="1">
    <source>
        <dbReference type="SAM" id="Phobius"/>
    </source>
</evidence>
<dbReference type="Proteomes" id="UP000541558">
    <property type="component" value="Unassembled WGS sequence"/>
</dbReference>
<dbReference type="EMBL" id="JAACJK010000014">
    <property type="protein sequence ID" value="KAF5338357.1"/>
    <property type="molecule type" value="Genomic_DNA"/>
</dbReference>
<keyword evidence="1" id="KW-1133">Transmembrane helix</keyword>
<dbReference type="OrthoDB" id="5421757at2759"/>
<proteinExistence type="predicted"/>
<feature type="transmembrane region" description="Helical" evidence="1">
    <location>
        <begin position="50"/>
        <end position="70"/>
    </location>
</feature>
<gene>
    <name evidence="2" type="ORF">D9611_012524</name>
</gene>